<accession>A0ABU3U9U5</accession>
<name>A0ABU3U9U5_9FLAO</name>
<evidence type="ECO:0000313" key="2">
    <source>
        <dbReference type="EMBL" id="MDU8887178.1"/>
    </source>
</evidence>
<dbReference type="NCBIfam" id="TIGR04183">
    <property type="entry name" value="Por_Secre_tail"/>
    <property type="match status" value="1"/>
</dbReference>
<keyword evidence="3" id="KW-1185">Reference proteome</keyword>
<dbReference type="EMBL" id="JAWHTF010000009">
    <property type="protein sequence ID" value="MDU8887178.1"/>
    <property type="molecule type" value="Genomic_DNA"/>
</dbReference>
<dbReference type="Proteomes" id="UP001268651">
    <property type="component" value="Unassembled WGS sequence"/>
</dbReference>
<evidence type="ECO:0000313" key="3">
    <source>
        <dbReference type="Proteomes" id="UP001268651"/>
    </source>
</evidence>
<sequence length="273" mass="30782">MKTSTRKELSNRMVQYGALSLAISGLTDGNSQTLNYFDIDDVGGQYVVHVFDLNGDGQGDFNIRNVEYLYNYVYYRSYLGIWPAPGNAVLGSSANSLIYPFALDEGEIISAGNSNWKSNNFYQTLIWSYCYSNSNWCGVTDKYLGLRFNDLSANTYYAWARLDVTAADDWVLKDYAFYGTPDTPIMAGEGRLDIDENILRKVKIIALNKSIAIYNLTDITNYRLFNITGQSLLEGVIENDTYVIEANTMSSGVYIIELKDLNTNAISRKKIRL</sequence>
<evidence type="ECO:0000256" key="1">
    <source>
        <dbReference type="ARBA" id="ARBA00022729"/>
    </source>
</evidence>
<dbReference type="RefSeq" id="WP_316663274.1">
    <property type="nucleotide sequence ID" value="NZ_JAWHTF010000009.1"/>
</dbReference>
<dbReference type="InterPro" id="IPR026444">
    <property type="entry name" value="Secre_tail"/>
</dbReference>
<protein>
    <submittedName>
        <fullName evidence="2">T9SS type A sorting domain-containing protein</fullName>
    </submittedName>
</protein>
<keyword evidence="1" id="KW-0732">Signal</keyword>
<organism evidence="2 3">
    <name type="scientific">Gilvirhabdus luticola</name>
    <dbReference type="NCBI Taxonomy" id="3079858"/>
    <lineage>
        <taxon>Bacteria</taxon>
        <taxon>Pseudomonadati</taxon>
        <taxon>Bacteroidota</taxon>
        <taxon>Flavobacteriia</taxon>
        <taxon>Flavobacteriales</taxon>
        <taxon>Flavobacteriaceae</taxon>
        <taxon>Gilvirhabdus</taxon>
    </lineage>
</organism>
<proteinExistence type="predicted"/>
<comment type="caution">
    <text evidence="2">The sequence shown here is derived from an EMBL/GenBank/DDBJ whole genome shotgun (WGS) entry which is preliminary data.</text>
</comment>
<gene>
    <name evidence="2" type="ORF">RXV94_13485</name>
</gene>
<reference evidence="2 3" key="1">
    <citation type="submission" date="2023-10" db="EMBL/GenBank/DDBJ databases">
        <title>Marimonas sp. nov. isolated from tidal mud flat.</title>
        <authorList>
            <person name="Jaincy N.J."/>
            <person name="Srinivasan S."/>
            <person name="Lee S.-S."/>
        </authorList>
    </citation>
    <scope>NUCLEOTIDE SEQUENCE [LARGE SCALE GENOMIC DNA]</scope>
    <source>
        <strain evidence="2 3">MJ-SS3</strain>
    </source>
</reference>